<dbReference type="EC" id="2.6.1.9" evidence="3"/>
<keyword evidence="6 11" id="KW-0808">Transferase</keyword>
<dbReference type="InterPro" id="IPR004839">
    <property type="entry name" value="Aminotransferase_I/II_large"/>
</dbReference>
<evidence type="ECO:0000256" key="9">
    <source>
        <dbReference type="ARBA" id="ARBA00047481"/>
    </source>
</evidence>
<evidence type="ECO:0000259" key="10">
    <source>
        <dbReference type="Pfam" id="PF00155"/>
    </source>
</evidence>
<keyword evidence="4 11" id="KW-0032">Aminotransferase</keyword>
<protein>
    <recommendedName>
        <fullName evidence="3">histidinol-phosphate transaminase</fullName>
        <ecNumber evidence="3">2.6.1.9</ecNumber>
    </recommendedName>
</protein>
<evidence type="ECO:0000313" key="11">
    <source>
        <dbReference type="EMBL" id="CBH76219.1"/>
    </source>
</evidence>
<dbReference type="InterPro" id="IPR015422">
    <property type="entry name" value="PyrdxlP-dep_Trfase_small"/>
</dbReference>
<comment type="catalytic activity">
    <reaction evidence="9">
        <text>L-histidinol phosphate + 2-oxoglutarate = 3-(imidazol-4-yl)-2-oxopropyl phosphate + L-glutamate</text>
        <dbReference type="Rhea" id="RHEA:23744"/>
        <dbReference type="ChEBI" id="CHEBI:16810"/>
        <dbReference type="ChEBI" id="CHEBI:29985"/>
        <dbReference type="ChEBI" id="CHEBI:57766"/>
        <dbReference type="ChEBI" id="CHEBI:57980"/>
        <dbReference type="EC" id="2.6.1.9"/>
    </reaction>
</comment>
<dbReference type="Gene3D" id="3.40.640.10">
    <property type="entry name" value="Type I PLP-dependent aspartate aminotransferase-like (Major domain)"/>
    <property type="match status" value="1"/>
</dbReference>
<dbReference type="InterPro" id="IPR015424">
    <property type="entry name" value="PyrdxlP-dep_Trfase"/>
</dbReference>
<evidence type="ECO:0000256" key="1">
    <source>
        <dbReference type="ARBA" id="ARBA00005011"/>
    </source>
</evidence>
<evidence type="ECO:0000256" key="4">
    <source>
        <dbReference type="ARBA" id="ARBA00022576"/>
    </source>
</evidence>
<dbReference type="GO" id="GO:0000105">
    <property type="term" value="P:L-histidine biosynthetic process"/>
    <property type="evidence" value="ECO:0007669"/>
    <property type="project" value="UniProtKB-KW"/>
</dbReference>
<keyword evidence="5" id="KW-0028">Amino-acid biosynthesis</keyword>
<evidence type="ECO:0000256" key="8">
    <source>
        <dbReference type="ARBA" id="ARBA00023102"/>
    </source>
</evidence>
<sequence>MIRPNSTIDAISAGEPFIGPERIMRERGLDAMLRLGANESAFGPSPRAIEAMSAELPHLAWYGDPDSRALREALAERWASGLDDILVTSGIDELLGLIARCYLEPGESAVTVAGTYPTFAYHVLGYGGRVESVAYCEDGTIDLDALASAAHRCNAAICYLANPDNPSGSYVDAEAIARFRSALPARTLLLLDEAYAEFADSAGVPERRAMPGLVRARTFSKLYGMAGARIGYAVAPQTLLAPLLKVRLQYGVNRNAQIGALAALGDESFASDVLERTARGRAAYAALGQELGLPTLPSATNFVCFDCSSRERADVVLEALLRRGVWTRKPGRAPLDRCVRVTVGDEVAQARFAAELRAVCSRVTA</sequence>
<organism evidence="11">
    <name type="scientific">mine drainage metagenome</name>
    <dbReference type="NCBI Taxonomy" id="410659"/>
    <lineage>
        <taxon>unclassified sequences</taxon>
        <taxon>metagenomes</taxon>
        <taxon>ecological metagenomes</taxon>
    </lineage>
</organism>
<dbReference type="PANTHER" id="PTHR43643">
    <property type="entry name" value="HISTIDINOL-PHOSPHATE AMINOTRANSFERASE 2"/>
    <property type="match status" value="1"/>
</dbReference>
<evidence type="ECO:0000256" key="2">
    <source>
        <dbReference type="ARBA" id="ARBA00007970"/>
    </source>
</evidence>
<accession>E6PIC9</accession>
<keyword evidence="7" id="KW-0663">Pyridoxal phosphate</keyword>
<comment type="similarity">
    <text evidence="2">Belongs to the class-II pyridoxal-phosphate-dependent aminotransferase family. Histidinol-phosphate aminotransferase subfamily.</text>
</comment>
<comment type="pathway">
    <text evidence="1">Amino-acid biosynthesis; L-histidine biosynthesis; L-histidine from 5-phospho-alpha-D-ribose 1-diphosphate: step 7/9.</text>
</comment>
<dbReference type="GO" id="GO:0004400">
    <property type="term" value="F:histidinol-phosphate transaminase activity"/>
    <property type="evidence" value="ECO:0007669"/>
    <property type="project" value="UniProtKB-EC"/>
</dbReference>
<name>E6PIC9_9ZZZZ</name>
<comment type="caution">
    <text evidence="11">The sequence shown here is derived from an EMBL/GenBank/DDBJ whole genome shotgun (WGS) entry which is preliminary data.</text>
</comment>
<evidence type="ECO:0000256" key="3">
    <source>
        <dbReference type="ARBA" id="ARBA00012748"/>
    </source>
</evidence>
<evidence type="ECO:0000256" key="7">
    <source>
        <dbReference type="ARBA" id="ARBA00022898"/>
    </source>
</evidence>
<dbReference type="InterPro" id="IPR050106">
    <property type="entry name" value="HistidinolP_aminotransfase"/>
</dbReference>
<proteinExistence type="inferred from homology"/>
<dbReference type="PANTHER" id="PTHR43643:SF6">
    <property type="entry name" value="HISTIDINOL-PHOSPHATE AMINOTRANSFERASE"/>
    <property type="match status" value="1"/>
</dbReference>
<dbReference type="InterPro" id="IPR015421">
    <property type="entry name" value="PyrdxlP-dep_Trfase_major"/>
</dbReference>
<dbReference type="SUPFAM" id="SSF53383">
    <property type="entry name" value="PLP-dependent transferases"/>
    <property type="match status" value="1"/>
</dbReference>
<dbReference type="AlphaFoldDB" id="E6PIC9"/>
<dbReference type="CDD" id="cd00609">
    <property type="entry name" value="AAT_like"/>
    <property type="match status" value="1"/>
</dbReference>
<reference evidence="11" key="1">
    <citation type="submission" date="2009-10" db="EMBL/GenBank/DDBJ databases">
        <title>Diversity of trophic interactions inside an arsenic-rich microbial ecosystem.</title>
        <authorList>
            <person name="Bertin P.N."/>
            <person name="Heinrich-Salmeron A."/>
            <person name="Pelletier E."/>
            <person name="Goulhen-Chollet F."/>
            <person name="Arsene-Ploetze F."/>
            <person name="Gallien S."/>
            <person name="Calteau A."/>
            <person name="Vallenet D."/>
            <person name="Casiot C."/>
            <person name="Chane-Woon-Ming B."/>
            <person name="Giloteaux L."/>
            <person name="Barakat M."/>
            <person name="Bonnefoy V."/>
            <person name="Bruneel O."/>
            <person name="Chandler M."/>
            <person name="Cleiss J."/>
            <person name="Duran R."/>
            <person name="Elbaz-Poulichet F."/>
            <person name="Fonknechten N."/>
            <person name="Lauga B."/>
            <person name="Mornico D."/>
            <person name="Ortet P."/>
            <person name="Schaeffer C."/>
            <person name="Siguier P."/>
            <person name="Alexander Thil Smith A."/>
            <person name="Van Dorsselaer A."/>
            <person name="Weissenbach J."/>
            <person name="Medigue C."/>
            <person name="Le Paslier D."/>
        </authorList>
    </citation>
    <scope>NUCLEOTIDE SEQUENCE</scope>
</reference>
<dbReference type="EMBL" id="CABL01000019">
    <property type="protein sequence ID" value="CBH76219.1"/>
    <property type="molecule type" value="Genomic_DNA"/>
</dbReference>
<feature type="domain" description="Aminotransferase class I/classII large" evidence="10">
    <location>
        <begin position="32"/>
        <end position="346"/>
    </location>
</feature>
<evidence type="ECO:0000256" key="5">
    <source>
        <dbReference type="ARBA" id="ARBA00022605"/>
    </source>
</evidence>
<keyword evidence="8" id="KW-0368">Histidine biosynthesis</keyword>
<dbReference type="Gene3D" id="3.90.1150.10">
    <property type="entry name" value="Aspartate Aminotransferase, domain 1"/>
    <property type="match status" value="1"/>
</dbReference>
<dbReference type="Pfam" id="PF00155">
    <property type="entry name" value="Aminotran_1_2"/>
    <property type="match status" value="1"/>
</dbReference>
<evidence type="ECO:0000256" key="6">
    <source>
        <dbReference type="ARBA" id="ARBA00022679"/>
    </source>
</evidence>
<gene>
    <name evidence="11" type="ORF">CARN1_0699</name>
</gene>
<dbReference type="GO" id="GO:0030170">
    <property type="term" value="F:pyridoxal phosphate binding"/>
    <property type="evidence" value="ECO:0007669"/>
    <property type="project" value="InterPro"/>
</dbReference>